<sequence>MKNQMQNSHSTCSSTSNGWRNGEPKVVFCGASPLCLCGEKTVVRTAVTAKNRGKQFWGCPKYKNGYESSGCNFFKWCCDDGNERCYTNLKWEGNHECLSKTKEMGGVANMVIDLKNSVKDAVGDVKLSL</sequence>
<reference evidence="7" key="1">
    <citation type="journal article" date="2015" name="Proc. Natl. Acad. Sci. U.S.A.">
        <title>Genome sequencing of adzuki bean (Vigna angularis) provides insight into high starch and low fat accumulation and domestication.</title>
        <authorList>
            <person name="Yang K."/>
            <person name="Tian Z."/>
            <person name="Chen C."/>
            <person name="Luo L."/>
            <person name="Zhao B."/>
            <person name="Wang Z."/>
            <person name="Yu L."/>
            <person name="Li Y."/>
            <person name="Sun Y."/>
            <person name="Li W."/>
            <person name="Chen Y."/>
            <person name="Li Y."/>
            <person name="Zhang Y."/>
            <person name="Ai D."/>
            <person name="Zhao J."/>
            <person name="Shang C."/>
            <person name="Ma Y."/>
            <person name="Wu B."/>
            <person name="Wang M."/>
            <person name="Gao L."/>
            <person name="Sun D."/>
            <person name="Zhang P."/>
            <person name="Guo F."/>
            <person name="Wang W."/>
            <person name="Li Y."/>
            <person name="Wang J."/>
            <person name="Varshney R.K."/>
            <person name="Wang J."/>
            <person name="Ling H.Q."/>
            <person name="Wan P."/>
        </authorList>
    </citation>
    <scope>NUCLEOTIDE SEQUENCE</scope>
    <source>
        <strain evidence="7">cv. Jingnong 6</strain>
    </source>
</reference>
<dbReference type="Proteomes" id="UP000053144">
    <property type="component" value="Chromosome 10"/>
</dbReference>
<dbReference type="Pfam" id="PF06839">
    <property type="entry name" value="Zn_ribbon_GRF"/>
    <property type="match status" value="1"/>
</dbReference>
<dbReference type="PANTHER" id="PTHR33248">
    <property type="entry name" value="ZINC ION-BINDING PROTEIN"/>
    <property type="match status" value="1"/>
</dbReference>
<evidence type="ECO:0000259" key="5">
    <source>
        <dbReference type="PROSITE" id="PS51999"/>
    </source>
</evidence>
<dbReference type="InterPro" id="IPR010666">
    <property type="entry name" value="Znf_GRF"/>
</dbReference>
<evidence type="ECO:0000256" key="2">
    <source>
        <dbReference type="ARBA" id="ARBA00022771"/>
    </source>
</evidence>
<evidence type="ECO:0000256" key="1">
    <source>
        <dbReference type="ARBA" id="ARBA00022723"/>
    </source>
</evidence>
<evidence type="ECO:0000256" key="3">
    <source>
        <dbReference type="ARBA" id="ARBA00022833"/>
    </source>
</evidence>
<evidence type="ECO:0000313" key="6">
    <source>
        <dbReference type="EMBL" id="KOM56117.1"/>
    </source>
</evidence>
<accession>A0A0L9VMJ6</accession>
<dbReference type="EMBL" id="CM003380">
    <property type="protein sequence ID" value="KOM56117.1"/>
    <property type="molecule type" value="Genomic_DNA"/>
</dbReference>
<dbReference type="Gramene" id="KOM56117">
    <property type="protein sequence ID" value="KOM56117"/>
    <property type="gene ID" value="LR48_Vigan10g200900"/>
</dbReference>
<evidence type="ECO:0000256" key="4">
    <source>
        <dbReference type="PROSITE-ProRule" id="PRU01343"/>
    </source>
</evidence>
<name>A0A0L9VMJ6_PHAAN</name>
<dbReference type="PROSITE" id="PS51999">
    <property type="entry name" value="ZF_GRF"/>
    <property type="match status" value="1"/>
</dbReference>
<keyword evidence="1" id="KW-0479">Metal-binding</keyword>
<protein>
    <recommendedName>
        <fullName evidence="5">GRF-type domain-containing protein</fullName>
    </recommendedName>
</protein>
<organism evidence="6 7">
    <name type="scientific">Phaseolus angularis</name>
    <name type="common">Azuki bean</name>
    <name type="synonym">Vigna angularis</name>
    <dbReference type="NCBI Taxonomy" id="3914"/>
    <lineage>
        <taxon>Eukaryota</taxon>
        <taxon>Viridiplantae</taxon>
        <taxon>Streptophyta</taxon>
        <taxon>Embryophyta</taxon>
        <taxon>Tracheophyta</taxon>
        <taxon>Spermatophyta</taxon>
        <taxon>Magnoliopsida</taxon>
        <taxon>eudicotyledons</taxon>
        <taxon>Gunneridae</taxon>
        <taxon>Pentapetalae</taxon>
        <taxon>rosids</taxon>
        <taxon>fabids</taxon>
        <taxon>Fabales</taxon>
        <taxon>Fabaceae</taxon>
        <taxon>Papilionoideae</taxon>
        <taxon>50 kb inversion clade</taxon>
        <taxon>NPAAA clade</taxon>
        <taxon>indigoferoid/millettioid clade</taxon>
        <taxon>Phaseoleae</taxon>
        <taxon>Vigna</taxon>
    </lineage>
</organism>
<dbReference type="GO" id="GO:0008270">
    <property type="term" value="F:zinc ion binding"/>
    <property type="evidence" value="ECO:0007669"/>
    <property type="project" value="UniProtKB-KW"/>
</dbReference>
<evidence type="ECO:0000313" key="7">
    <source>
        <dbReference type="Proteomes" id="UP000053144"/>
    </source>
</evidence>
<keyword evidence="3" id="KW-0862">Zinc</keyword>
<gene>
    <name evidence="6" type="ORF">LR48_Vigan10g200900</name>
</gene>
<dbReference type="AlphaFoldDB" id="A0A0L9VMJ6"/>
<proteinExistence type="predicted"/>
<feature type="domain" description="GRF-type" evidence="5">
    <location>
        <begin position="35"/>
        <end position="80"/>
    </location>
</feature>
<keyword evidence="2 4" id="KW-0863">Zinc-finger</keyword>